<dbReference type="EMBL" id="CM000880">
    <property type="protein sequence ID" value="PNT73721.1"/>
    <property type="molecule type" value="Genomic_DNA"/>
</dbReference>
<dbReference type="OrthoDB" id="850807at2759"/>
<sequence>MPAGTTGSLAWRHYRQQVCQYCWQPMWHPSADPSPVLPVANVPVLPAGVVLQRSCNKFWRIVERGFYPQHDIDNYSRREVVKAQLNSVALHMIQIAVGSKDLPYIIHLSTAKEAWESLAEIYVGNESMKRNK</sequence>
<dbReference type="AlphaFoldDB" id="A0A2K2DHF8"/>
<organism evidence="1">
    <name type="scientific">Brachypodium distachyon</name>
    <name type="common">Purple false brome</name>
    <name type="synonym">Trachynia distachya</name>
    <dbReference type="NCBI Taxonomy" id="15368"/>
    <lineage>
        <taxon>Eukaryota</taxon>
        <taxon>Viridiplantae</taxon>
        <taxon>Streptophyta</taxon>
        <taxon>Embryophyta</taxon>
        <taxon>Tracheophyta</taxon>
        <taxon>Spermatophyta</taxon>
        <taxon>Magnoliopsida</taxon>
        <taxon>Liliopsida</taxon>
        <taxon>Poales</taxon>
        <taxon>Poaceae</taxon>
        <taxon>BOP clade</taxon>
        <taxon>Pooideae</taxon>
        <taxon>Stipodae</taxon>
        <taxon>Brachypodieae</taxon>
        <taxon>Brachypodium</taxon>
    </lineage>
</organism>
<dbReference type="Proteomes" id="UP000008810">
    <property type="component" value="Chromosome 1"/>
</dbReference>
<accession>A0A2K2DHF8</accession>
<evidence type="ECO:0000313" key="3">
    <source>
        <dbReference type="Proteomes" id="UP000008810"/>
    </source>
</evidence>
<dbReference type="Gramene" id="PNT73721">
    <property type="protein sequence ID" value="PNT73721"/>
    <property type="gene ID" value="BRADI_1g00385v3"/>
</dbReference>
<evidence type="ECO:0000313" key="1">
    <source>
        <dbReference type="EMBL" id="PNT73721.1"/>
    </source>
</evidence>
<gene>
    <name evidence="1" type="ORF">BRADI_1g00385v3</name>
</gene>
<reference evidence="1" key="2">
    <citation type="submission" date="2017-06" db="EMBL/GenBank/DDBJ databases">
        <title>WGS assembly of Brachypodium distachyon.</title>
        <authorList>
            <consortium name="The International Brachypodium Initiative"/>
            <person name="Lucas S."/>
            <person name="Harmon-Smith M."/>
            <person name="Lail K."/>
            <person name="Tice H."/>
            <person name="Grimwood J."/>
            <person name="Bruce D."/>
            <person name="Barry K."/>
            <person name="Shu S."/>
            <person name="Lindquist E."/>
            <person name="Wang M."/>
            <person name="Pitluck S."/>
            <person name="Vogel J.P."/>
            <person name="Garvin D.F."/>
            <person name="Mockler T.C."/>
            <person name="Schmutz J."/>
            <person name="Rokhsar D."/>
            <person name="Bevan M.W."/>
        </authorList>
    </citation>
    <scope>NUCLEOTIDE SEQUENCE</scope>
    <source>
        <strain evidence="1">Bd21</strain>
    </source>
</reference>
<dbReference type="EnsemblPlants" id="PNT73721">
    <property type="protein sequence ID" value="PNT73721"/>
    <property type="gene ID" value="BRADI_1g00385v3"/>
</dbReference>
<proteinExistence type="predicted"/>
<reference evidence="2" key="3">
    <citation type="submission" date="2018-08" db="UniProtKB">
        <authorList>
            <consortium name="EnsemblPlants"/>
        </authorList>
    </citation>
    <scope>IDENTIFICATION</scope>
    <source>
        <strain evidence="2">cv. Bd21</strain>
    </source>
</reference>
<keyword evidence="3" id="KW-1185">Reference proteome</keyword>
<reference evidence="1 2" key="1">
    <citation type="journal article" date="2010" name="Nature">
        <title>Genome sequencing and analysis of the model grass Brachypodium distachyon.</title>
        <authorList>
            <consortium name="International Brachypodium Initiative"/>
        </authorList>
    </citation>
    <scope>NUCLEOTIDE SEQUENCE [LARGE SCALE GENOMIC DNA]</scope>
    <source>
        <strain evidence="1 2">Bd21</strain>
    </source>
</reference>
<name>A0A2K2DHF8_BRADI</name>
<protein>
    <submittedName>
        <fullName evidence="1 2">Uncharacterized protein</fullName>
    </submittedName>
</protein>
<dbReference type="InParanoid" id="A0A2K2DHF8"/>
<evidence type="ECO:0000313" key="2">
    <source>
        <dbReference type="EnsemblPlants" id="PNT73721"/>
    </source>
</evidence>